<dbReference type="EMBL" id="CP058999">
    <property type="protein sequence ID" value="QLJ53511.1"/>
    <property type="molecule type" value="Genomic_DNA"/>
</dbReference>
<protein>
    <submittedName>
        <fullName evidence="1">HicB_like antitoxin of bacterial toxin-antitoxin system</fullName>
    </submittedName>
</protein>
<dbReference type="GO" id="GO:0006355">
    <property type="term" value="P:regulation of DNA-templated transcription"/>
    <property type="evidence" value="ECO:0007669"/>
    <property type="project" value="InterPro"/>
</dbReference>
<reference evidence="2" key="1">
    <citation type="submission" date="2020-07" db="EMBL/GenBank/DDBJ databases">
        <title>Metabolic diversity and evolutionary history of the archaeal phylum ###Micrarchaeota### uncovered from a freshwater lake metagenome.</title>
        <authorList>
            <person name="Kadnikov V.V."/>
            <person name="Savvichev A.S."/>
            <person name="Mardanov A.V."/>
            <person name="Beletsky A.V."/>
            <person name="Chupakov A.V."/>
            <person name="Kokryatskaya N.M."/>
            <person name="Pimenov N.V."/>
            <person name="Ravin N.V."/>
        </authorList>
    </citation>
    <scope>NUCLEOTIDE SEQUENCE [LARGE SCALE GENOMIC DNA]</scope>
    <source>
        <plasmid evidence="2">psv326-1</plasmid>
    </source>
</reference>
<evidence type="ECO:0000313" key="1">
    <source>
        <dbReference type="EMBL" id="QLJ53511.1"/>
    </source>
</evidence>
<geneLocation type="plasmid" evidence="2">
    <name>psv326-1</name>
</geneLocation>
<keyword evidence="1" id="KW-0614">Plasmid</keyword>
<gene>
    <name evidence="1" type="ORF">Sv326_1336</name>
</gene>
<name>A0A7D5XDP6_FERL1</name>
<dbReference type="SUPFAM" id="SSF47598">
    <property type="entry name" value="Ribbon-helix-helix"/>
    <property type="match status" value="1"/>
</dbReference>
<proteinExistence type="predicted"/>
<dbReference type="InterPro" id="IPR013321">
    <property type="entry name" value="Arc_rbn_hlx_hlx"/>
</dbReference>
<dbReference type="AlphaFoldDB" id="A0A7D5XDP6"/>
<dbReference type="InterPro" id="IPR010985">
    <property type="entry name" value="Ribbon_hlx_hlx"/>
</dbReference>
<organism evidence="1 2">
    <name type="scientific">Fermentimicrarchaeum limneticum</name>
    <dbReference type="NCBI Taxonomy" id="2795018"/>
    <lineage>
        <taxon>Archaea</taxon>
        <taxon>Candidatus Micrarchaeota</taxon>
        <taxon>Candidatus Fermentimicrarchaeales</taxon>
        <taxon>Candidatus Fermentimicrarchaeaceae</taxon>
        <taxon>Candidatus Fermentimicrarchaeum</taxon>
    </lineage>
</organism>
<sequence>MDEEFENISISIPKQILKKIDSKAEEARRTRSSEITLRLEKSLEVE</sequence>
<dbReference type="Gene3D" id="1.10.1220.10">
    <property type="entry name" value="Met repressor-like"/>
    <property type="match status" value="1"/>
</dbReference>
<accession>A0A7D5XDP6</accession>
<dbReference type="KEGG" id="flt:Sv326_1336"/>
<dbReference type="Proteomes" id="UP000510821">
    <property type="component" value="Plasmid pSv326-1"/>
</dbReference>
<evidence type="ECO:0000313" key="2">
    <source>
        <dbReference type="Proteomes" id="UP000510821"/>
    </source>
</evidence>